<evidence type="ECO:0000313" key="1">
    <source>
        <dbReference type="EMBL" id="CAH2089443.1"/>
    </source>
</evidence>
<comment type="caution">
    <text evidence="1">The sequence shown here is derived from an EMBL/GenBank/DDBJ whole genome shotgun (WGS) entry which is preliminary data.</text>
</comment>
<name>A0AAU9TR24_EUPED</name>
<evidence type="ECO:0000313" key="2">
    <source>
        <dbReference type="Proteomes" id="UP001153954"/>
    </source>
</evidence>
<gene>
    <name evidence="1" type="ORF">EEDITHA_LOCUS5496</name>
</gene>
<keyword evidence="2" id="KW-1185">Reference proteome</keyword>
<organism evidence="1 2">
    <name type="scientific">Euphydryas editha</name>
    <name type="common">Edith's checkerspot</name>
    <dbReference type="NCBI Taxonomy" id="104508"/>
    <lineage>
        <taxon>Eukaryota</taxon>
        <taxon>Metazoa</taxon>
        <taxon>Ecdysozoa</taxon>
        <taxon>Arthropoda</taxon>
        <taxon>Hexapoda</taxon>
        <taxon>Insecta</taxon>
        <taxon>Pterygota</taxon>
        <taxon>Neoptera</taxon>
        <taxon>Endopterygota</taxon>
        <taxon>Lepidoptera</taxon>
        <taxon>Glossata</taxon>
        <taxon>Ditrysia</taxon>
        <taxon>Papilionoidea</taxon>
        <taxon>Nymphalidae</taxon>
        <taxon>Nymphalinae</taxon>
        <taxon>Euphydryas</taxon>
    </lineage>
</organism>
<accession>A0AAU9TR24</accession>
<reference evidence="1" key="1">
    <citation type="submission" date="2022-03" db="EMBL/GenBank/DDBJ databases">
        <authorList>
            <person name="Tunstrom K."/>
        </authorList>
    </citation>
    <scope>NUCLEOTIDE SEQUENCE</scope>
</reference>
<sequence>MRRRRRSAQRLLYSNPRICYSLRFTIYCYEILKVREALALFNNRRNERSVSIIHACGYIYVVSMYRVSPSRRRDSALAAHCCSITKLNSSEFVTASAYLLLQNNHYR</sequence>
<proteinExistence type="predicted"/>
<dbReference type="EMBL" id="CAKOGL010000008">
    <property type="protein sequence ID" value="CAH2089443.1"/>
    <property type="molecule type" value="Genomic_DNA"/>
</dbReference>
<dbReference type="AlphaFoldDB" id="A0AAU9TR24"/>
<protein>
    <submittedName>
        <fullName evidence="1">Uncharacterized protein</fullName>
    </submittedName>
</protein>
<dbReference type="Proteomes" id="UP001153954">
    <property type="component" value="Unassembled WGS sequence"/>
</dbReference>